<dbReference type="InterPro" id="IPR032488">
    <property type="entry name" value="DUF5049"/>
</dbReference>
<dbReference type="EMBL" id="FONL01000010">
    <property type="protein sequence ID" value="SFE60236.1"/>
    <property type="molecule type" value="Genomic_DNA"/>
</dbReference>
<keyword evidence="2" id="KW-1185">Reference proteome</keyword>
<gene>
    <name evidence="1" type="ORF">SAMN05216245_11029</name>
</gene>
<dbReference type="Proteomes" id="UP000198896">
    <property type="component" value="Unassembled WGS sequence"/>
</dbReference>
<evidence type="ECO:0000313" key="1">
    <source>
        <dbReference type="EMBL" id="SFE60236.1"/>
    </source>
</evidence>
<dbReference type="AlphaFoldDB" id="A0A1I2BVP9"/>
<evidence type="ECO:0000313" key="2">
    <source>
        <dbReference type="Proteomes" id="UP000198896"/>
    </source>
</evidence>
<name>A0A1I2BVP9_9FIRM</name>
<dbReference type="OrthoDB" id="1701913at2"/>
<accession>A0A1I2BVP9</accession>
<reference evidence="1 2" key="1">
    <citation type="submission" date="2016-10" db="EMBL/GenBank/DDBJ databases">
        <authorList>
            <person name="de Groot N.N."/>
        </authorList>
    </citation>
    <scope>NUCLEOTIDE SEQUENCE [LARGE SCALE GENOMIC DNA]</scope>
    <source>
        <strain evidence="1 2">DSM 9236</strain>
    </source>
</reference>
<dbReference type="Pfam" id="PF16468">
    <property type="entry name" value="DUF5049"/>
    <property type="match status" value="1"/>
</dbReference>
<organism evidence="1 2">
    <name type="scientific">Succiniclasticum ruminis DSM 9236</name>
    <dbReference type="NCBI Taxonomy" id="1123323"/>
    <lineage>
        <taxon>Bacteria</taxon>
        <taxon>Bacillati</taxon>
        <taxon>Bacillota</taxon>
        <taxon>Negativicutes</taxon>
        <taxon>Acidaminococcales</taxon>
        <taxon>Acidaminococcaceae</taxon>
        <taxon>Succiniclasticum</taxon>
    </lineage>
</organism>
<dbReference type="RefSeq" id="WP_093913693.1">
    <property type="nucleotide sequence ID" value="NZ_FONL01000010.1"/>
</dbReference>
<sequence>MTDKVREQILKVRDTGKTNMFDTCMVQRIGLKMGFYEMVIFIEENKGEYVNFILHGDEKSRREAAKTRFEKDYAIVMEGEDDVESIILRRKAEITSLQREGRQCRNGFRMKCIQQELERLEHELEILIDLL</sequence>
<dbReference type="STRING" id="1123323.SAMN05216245_11029"/>
<protein>
    <recommendedName>
        <fullName evidence="3">DUF5049 domain-containing protein</fullName>
    </recommendedName>
</protein>
<proteinExistence type="predicted"/>
<evidence type="ECO:0008006" key="3">
    <source>
        <dbReference type="Google" id="ProtNLM"/>
    </source>
</evidence>